<dbReference type="GO" id="GO:0003735">
    <property type="term" value="F:structural constituent of ribosome"/>
    <property type="evidence" value="ECO:0007669"/>
    <property type="project" value="TreeGrafter"/>
</dbReference>
<dbReference type="InterPro" id="IPR036419">
    <property type="entry name" value="Ribosomal_S3_C_sf"/>
</dbReference>
<organism evidence="4 5">
    <name type="scientific">Nyctereutes procyonoides</name>
    <name type="common">Raccoon dog</name>
    <name type="synonym">Canis procyonoides</name>
    <dbReference type="NCBI Taxonomy" id="34880"/>
    <lineage>
        <taxon>Eukaryota</taxon>
        <taxon>Metazoa</taxon>
        <taxon>Chordata</taxon>
        <taxon>Craniata</taxon>
        <taxon>Vertebrata</taxon>
        <taxon>Euteleostomi</taxon>
        <taxon>Mammalia</taxon>
        <taxon>Eutheria</taxon>
        <taxon>Laurasiatheria</taxon>
        <taxon>Carnivora</taxon>
        <taxon>Caniformia</taxon>
        <taxon>Canidae</taxon>
        <taxon>Nyctereutes</taxon>
    </lineage>
</organism>
<protein>
    <submittedName>
        <fullName evidence="4">(raccoon dog) hypothetical protein</fullName>
    </submittedName>
</protein>
<dbReference type="GO" id="GO:0005634">
    <property type="term" value="C:nucleus"/>
    <property type="evidence" value="ECO:0007669"/>
    <property type="project" value="TreeGrafter"/>
</dbReference>
<comment type="similarity">
    <text evidence="1">Belongs to the universal ribosomal protein uS3 family.</text>
</comment>
<gene>
    <name evidence="4" type="ORF">NYPRO_LOCUS27175</name>
</gene>
<dbReference type="GO" id="GO:2001235">
    <property type="term" value="P:positive regulation of apoptotic signaling pathway"/>
    <property type="evidence" value="ECO:0007669"/>
    <property type="project" value="TreeGrafter"/>
</dbReference>
<accession>A0A812A0Q7</accession>
<dbReference type="GO" id="GO:0022627">
    <property type="term" value="C:cytosolic small ribosomal subunit"/>
    <property type="evidence" value="ECO:0007669"/>
    <property type="project" value="TreeGrafter"/>
</dbReference>
<dbReference type="SUPFAM" id="SSF54821">
    <property type="entry name" value="Ribosomal protein S3 C-terminal domain"/>
    <property type="match status" value="1"/>
</dbReference>
<evidence type="ECO:0000313" key="5">
    <source>
        <dbReference type="Proteomes" id="UP000645828"/>
    </source>
</evidence>
<dbReference type="AlphaFoldDB" id="A0A812A0Q7"/>
<evidence type="ECO:0000256" key="3">
    <source>
        <dbReference type="ARBA" id="ARBA00023274"/>
    </source>
</evidence>
<keyword evidence="5" id="KW-1185">Reference proteome</keyword>
<dbReference type="Proteomes" id="UP000645828">
    <property type="component" value="Unassembled WGS sequence"/>
</dbReference>
<proteinExistence type="inferred from homology"/>
<dbReference type="Gene3D" id="3.30.1140.32">
    <property type="entry name" value="Ribosomal protein S3, C-terminal domain"/>
    <property type="match status" value="1"/>
</dbReference>
<comment type="caution">
    <text evidence="4">The sequence shown here is derived from an EMBL/GenBank/DDBJ whole genome shotgun (WGS) entry which is preliminary data.</text>
</comment>
<dbReference type="PANTHER" id="PTHR11760">
    <property type="entry name" value="30S/40S RIBOSOMAL PROTEIN S3"/>
    <property type="match status" value="1"/>
</dbReference>
<keyword evidence="3" id="KW-0687">Ribonucleoprotein</keyword>
<name>A0A812A0Q7_NYCPR</name>
<reference evidence="4" key="1">
    <citation type="submission" date="2020-12" db="EMBL/GenBank/DDBJ databases">
        <authorList>
            <consortium name="Molecular Ecology Group"/>
        </authorList>
    </citation>
    <scope>NUCLEOTIDE SEQUENCE</scope>
    <source>
        <strain evidence="4">TBG_1078</strain>
    </source>
</reference>
<keyword evidence="2" id="KW-0689">Ribosomal protein</keyword>
<sequence>MMIQDLRKREAAQDNFRGCFGLLFLCRWLLEVPRHPKLQLRILIQPVVQKRFDFPEGSVELLTGKVATRSLCAISEAKSLCYKLLGGLAVQRVCYSVLWLIMKSGAKGYEVLVSRKLQGQRAKSMMLVHDLMIHSGDPINCYSVLGIKGKILLPWGPSGKIGSKKPLSNPMSTVEPKDEILLTTPILEQKDDMAFCSGPDMARAACYVAASTLSTTESPWQLDLESGFCSVKTFNKTFEEKKKKTIYF</sequence>
<dbReference type="EMBL" id="CAJHUB010000791">
    <property type="protein sequence ID" value="CAD7694383.1"/>
    <property type="molecule type" value="Genomic_DNA"/>
</dbReference>
<evidence type="ECO:0000313" key="4">
    <source>
        <dbReference type="EMBL" id="CAD7694383.1"/>
    </source>
</evidence>
<evidence type="ECO:0000256" key="1">
    <source>
        <dbReference type="ARBA" id="ARBA00010761"/>
    </source>
</evidence>
<dbReference type="InterPro" id="IPR057258">
    <property type="entry name" value="Ribosomal_uS3"/>
</dbReference>
<dbReference type="PANTHER" id="PTHR11760:SF32">
    <property type="entry name" value="SMALL RIBOSOMAL SUBUNIT PROTEIN US3"/>
    <property type="match status" value="1"/>
</dbReference>
<evidence type="ECO:0000256" key="2">
    <source>
        <dbReference type="ARBA" id="ARBA00022980"/>
    </source>
</evidence>